<dbReference type="EMBL" id="JABWUV010000055">
    <property type="protein sequence ID" value="KAF6267464.1"/>
    <property type="molecule type" value="Genomic_DNA"/>
</dbReference>
<dbReference type="Proteomes" id="UP000527355">
    <property type="component" value="Unassembled WGS sequence"/>
</dbReference>
<keyword evidence="2" id="KW-0436">Ligase</keyword>
<dbReference type="AlphaFoldDB" id="A0A7J7QU65"/>
<evidence type="ECO:0000313" key="3">
    <source>
        <dbReference type="EMBL" id="KAF6267464.1"/>
    </source>
</evidence>
<organism evidence="3 4">
    <name type="scientific">Myotis myotis</name>
    <name type="common">Greater mouse-eared bat</name>
    <name type="synonym">Vespertilio myotis</name>
    <dbReference type="NCBI Taxonomy" id="51298"/>
    <lineage>
        <taxon>Eukaryota</taxon>
        <taxon>Metazoa</taxon>
        <taxon>Chordata</taxon>
        <taxon>Craniata</taxon>
        <taxon>Vertebrata</taxon>
        <taxon>Euteleostomi</taxon>
        <taxon>Mammalia</taxon>
        <taxon>Eutheria</taxon>
        <taxon>Laurasiatheria</taxon>
        <taxon>Chiroptera</taxon>
        <taxon>Yangochiroptera</taxon>
        <taxon>Vespertilionidae</taxon>
        <taxon>Myotis</taxon>
    </lineage>
</organism>
<dbReference type="GO" id="GO:0008206">
    <property type="term" value="P:bile acid metabolic process"/>
    <property type="evidence" value="ECO:0007669"/>
    <property type="project" value="TreeGrafter"/>
</dbReference>
<dbReference type="GO" id="GO:0044539">
    <property type="term" value="P:long-chain fatty acid import into cell"/>
    <property type="evidence" value="ECO:0007669"/>
    <property type="project" value="TreeGrafter"/>
</dbReference>
<comment type="caution">
    <text evidence="3">The sequence shown here is derived from an EMBL/GenBank/DDBJ whole genome shotgun (WGS) entry which is preliminary data.</text>
</comment>
<dbReference type="SUPFAM" id="SSF56801">
    <property type="entry name" value="Acetyl-CoA synthetase-like"/>
    <property type="match status" value="1"/>
</dbReference>
<protein>
    <submittedName>
        <fullName evidence="3">Solute carrier family 27 member 5</fullName>
    </submittedName>
</protein>
<accession>A0A7J7QU65</accession>
<keyword evidence="4" id="KW-1185">Reference proteome</keyword>
<dbReference type="GO" id="GO:0005886">
    <property type="term" value="C:plasma membrane"/>
    <property type="evidence" value="ECO:0007669"/>
    <property type="project" value="TreeGrafter"/>
</dbReference>
<sequence>MDREGFLYFHDRLGDTYRWKGENVSTREVEGVLSLVDFLQQVNVYGVSVPGAEGAPHLNRQQRCGWRCAVPMRARGELRVPGGCASRV</sequence>
<proteinExistence type="inferred from homology"/>
<gene>
    <name evidence="3" type="ORF">mMyoMyo1_017692</name>
</gene>
<dbReference type="GO" id="GO:0005789">
    <property type="term" value="C:endoplasmic reticulum membrane"/>
    <property type="evidence" value="ECO:0007669"/>
    <property type="project" value="TreeGrafter"/>
</dbReference>
<dbReference type="GO" id="GO:0004467">
    <property type="term" value="F:long-chain fatty acid-CoA ligase activity"/>
    <property type="evidence" value="ECO:0007669"/>
    <property type="project" value="TreeGrafter"/>
</dbReference>
<evidence type="ECO:0000313" key="4">
    <source>
        <dbReference type="Proteomes" id="UP000527355"/>
    </source>
</evidence>
<evidence type="ECO:0000256" key="2">
    <source>
        <dbReference type="ARBA" id="ARBA00022598"/>
    </source>
</evidence>
<name>A0A7J7QU65_MYOMY</name>
<dbReference type="PANTHER" id="PTHR43107:SF25">
    <property type="entry name" value="LONG-CHAIN FATTY ACID TRANSPORT PROTEIN 5"/>
    <property type="match status" value="1"/>
</dbReference>
<dbReference type="GO" id="GO:0005324">
    <property type="term" value="F:long-chain fatty acid transmembrane transporter activity"/>
    <property type="evidence" value="ECO:0007669"/>
    <property type="project" value="TreeGrafter"/>
</dbReference>
<comment type="similarity">
    <text evidence="1">Belongs to the ATP-dependent AMP-binding enzyme family.</text>
</comment>
<dbReference type="PANTHER" id="PTHR43107">
    <property type="entry name" value="LONG-CHAIN FATTY ACID TRANSPORT PROTEIN"/>
    <property type="match status" value="1"/>
</dbReference>
<evidence type="ECO:0000256" key="1">
    <source>
        <dbReference type="ARBA" id="ARBA00006432"/>
    </source>
</evidence>
<reference evidence="3 4" key="1">
    <citation type="journal article" date="2020" name="Nature">
        <title>Six reference-quality genomes reveal evolution of bat adaptations.</title>
        <authorList>
            <person name="Jebb D."/>
            <person name="Huang Z."/>
            <person name="Pippel M."/>
            <person name="Hughes G.M."/>
            <person name="Lavrichenko K."/>
            <person name="Devanna P."/>
            <person name="Winkler S."/>
            <person name="Jermiin L.S."/>
            <person name="Skirmuntt E.C."/>
            <person name="Katzourakis A."/>
            <person name="Burkitt-Gray L."/>
            <person name="Ray D.A."/>
            <person name="Sullivan K.A.M."/>
            <person name="Roscito J.G."/>
            <person name="Kirilenko B.M."/>
            <person name="Davalos L.M."/>
            <person name="Corthals A.P."/>
            <person name="Power M.L."/>
            <person name="Jones G."/>
            <person name="Ransome R.D."/>
            <person name="Dechmann D.K.N."/>
            <person name="Locatelli A.G."/>
            <person name="Puechmaille S.J."/>
            <person name="Fedrigo O."/>
            <person name="Jarvis E.D."/>
            <person name="Hiller M."/>
            <person name="Vernes S.C."/>
            <person name="Myers E.W."/>
            <person name="Teeling E.C."/>
        </authorList>
    </citation>
    <scope>NUCLEOTIDE SEQUENCE [LARGE SCALE GENOMIC DNA]</scope>
    <source>
        <strain evidence="3">MMyoMyo1</strain>
        <tissue evidence="3">Flight muscle</tissue>
    </source>
</reference>